<protein>
    <recommendedName>
        <fullName evidence="3">YopX protein domain-containing protein</fullName>
    </recommendedName>
</protein>
<sequence length="80" mass="9017">MKLEGLVVEGRFGKESKSEHSAIYIDTGENKYRLKKLGGNPFYDETLHNLIGKKVSVEGNLTDYFFEMTSSPKELKTKSG</sequence>
<comment type="caution">
    <text evidence="1">The sequence shown here is derived from an EMBL/GenBank/DDBJ whole genome shotgun (WGS) entry which is preliminary data.</text>
</comment>
<evidence type="ECO:0000313" key="1">
    <source>
        <dbReference type="EMBL" id="MCF2221506.1"/>
    </source>
</evidence>
<gene>
    <name evidence="1" type="ORF">H9Q08_19760</name>
</gene>
<evidence type="ECO:0008006" key="3">
    <source>
        <dbReference type="Google" id="ProtNLM"/>
    </source>
</evidence>
<proteinExistence type="predicted"/>
<keyword evidence="2" id="KW-1185">Reference proteome</keyword>
<name>A0ABS9CDN9_9FLAO</name>
<dbReference type="Proteomes" id="UP001430374">
    <property type="component" value="Unassembled WGS sequence"/>
</dbReference>
<dbReference type="EMBL" id="JACSGT010000003">
    <property type="protein sequence ID" value="MCF2221506.1"/>
    <property type="molecule type" value="Genomic_DNA"/>
</dbReference>
<reference evidence="1" key="1">
    <citation type="submission" date="2021-08" db="EMBL/GenBank/DDBJ databases">
        <title>Complete genome sequence of Chryseobacterium sp strain PS-8.</title>
        <authorList>
            <person name="Das S.K."/>
        </authorList>
    </citation>
    <scope>NUCLEOTIDE SEQUENCE</scope>
    <source>
        <strain evidence="1">PS-8</strain>
    </source>
</reference>
<organism evidence="1 2">
    <name type="scientific">Chryseobacterium indicum</name>
    <dbReference type="NCBI Taxonomy" id="2766954"/>
    <lineage>
        <taxon>Bacteria</taxon>
        <taxon>Pseudomonadati</taxon>
        <taxon>Bacteroidota</taxon>
        <taxon>Flavobacteriia</taxon>
        <taxon>Flavobacteriales</taxon>
        <taxon>Weeksellaceae</taxon>
        <taxon>Chryseobacterium group</taxon>
        <taxon>Chryseobacterium</taxon>
    </lineage>
</organism>
<evidence type="ECO:0000313" key="2">
    <source>
        <dbReference type="Proteomes" id="UP001430374"/>
    </source>
</evidence>
<dbReference type="RefSeq" id="WP_235132795.1">
    <property type="nucleotide sequence ID" value="NZ_JACSGT010000003.1"/>
</dbReference>
<accession>A0ABS9CDN9</accession>